<protein>
    <submittedName>
        <fullName evidence="1">Uncharacterized protein</fullName>
    </submittedName>
</protein>
<evidence type="ECO:0000313" key="1">
    <source>
        <dbReference type="EMBL" id="KAI3765621.1"/>
    </source>
</evidence>
<name>A0ACB9F3U4_CICIN</name>
<comment type="caution">
    <text evidence="1">The sequence shown here is derived from an EMBL/GenBank/DDBJ whole genome shotgun (WGS) entry which is preliminary data.</text>
</comment>
<sequence>MCLELLKCFEGLELLHACCDECRRRDCSIGVETFDVPPNGEIMDWGVNGVSESDGIPAFNGGGPFKGKECLKRIQSELEITIEKTLSIASREGASTVKLGSEKWRIVVRM</sequence>
<accession>A0ACB9F3U4</accession>
<dbReference type="EMBL" id="CM042011">
    <property type="protein sequence ID" value="KAI3765621.1"/>
    <property type="molecule type" value="Genomic_DNA"/>
</dbReference>
<evidence type="ECO:0000313" key="2">
    <source>
        <dbReference type="Proteomes" id="UP001055811"/>
    </source>
</evidence>
<keyword evidence="2" id="KW-1185">Reference proteome</keyword>
<dbReference type="Proteomes" id="UP001055811">
    <property type="component" value="Linkage Group LG03"/>
</dbReference>
<organism evidence="1 2">
    <name type="scientific">Cichorium intybus</name>
    <name type="common">Chicory</name>
    <dbReference type="NCBI Taxonomy" id="13427"/>
    <lineage>
        <taxon>Eukaryota</taxon>
        <taxon>Viridiplantae</taxon>
        <taxon>Streptophyta</taxon>
        <taxon>Embryophyta</taxon>
        <taxon>Tracheophyta</taxon>
        <taxon>Spermatophyta</taxon>
        <taxon>Magnoliopsida</taxon>
        <taxon>eudicotyledons</taxon>
        <taxon>Gunneridae</taxon>
        <taxon>Pentapetalae</taxon>
        <taxon>asterids</taxon>
        <taxon>campanulids</taxon>
        <taxon>Asterales</taxon>
        <taxon>Asteraceae</taxon>
        <taxon>Cichorioideae</taxon>
        <taxon>Cichorieae</taxon>
        <taxon>Cichoriinae</taxon>
        <taxon>Cichorium</taxon>
    </lineage>
</organism>
<gene>
    <name evidence="1" type="ORF">L2E82_15660</name>
</gene>
<proteinExistence type="predicted"/>
<reference evidence="2" key="1">
    <citation type="journal article" date="2022" name="Mol. Ecol. Resour.">
        <title>The genomes of chicory, endive, great burdock and yacon provide insights into Asteraceae palaeo-polyploidization history and plant inulin production.</title>
        <authorList>
            <person name="Fan W."/>
            <person name="Wang S."/>
            <person name="Wang H."/>
            <person name="Wang A."/>
            <person name="Jiang F."/>
            <person name="Liu H."/>
            <person name="Zhao H."/>
            <person name="Xu D."/>
            <person name="Zhang Y."/>
        </authorList>
    </citation>
    <scope>NUCLEOTIDE SEQUENCE [LARGE SCALE GENOMIC DNA]</scope>
    <source>
        <strain evidence="2">cv. Punajuju</strain>
    </source>
</reference>
<reference evidence="1 2" key="2">
    <citation type="journal article" date="2022" name="Mol. Ecol. Resour.">
        <title>The genomes of chicory, endive, great burdock and yacon provide insights into Asteraceae paleo-polyploidization history and plant inulin production.</title>
        <authorList>
            <person name="Fan W."/>
            <person name="Wang S."/>
            <person name="Wang H."/>
            <person name="Wang A."/>
            <person name="Jiang F."/>
            <person name="Liu H."/>
            <person name="Zhao H."/>
            <person name="Xu D."/>
            <person name="Zhang Y."/>
        </authorList>
    </citation>
    <scope>NUCLEOTIDE SEQUENCE [LARGE SCALE GENOMIC DNA]</scope>
    <source>
        <strain evidence="2">cv. Punajuju</strain>
        <tissue evidence="1">Leaves</tissue>
    </source>
</reference>